<sequence length="212" mass="24207">MTETYLDMMETSLIKKIEVMKQIEAQNIRQKEALVMEDGFDEETFDDAVRIKSGLIDRLTELNEGFAGLYDKVKDDITADKSRYRIQIEHMQDLIRAVTDISNTIEIQETRNKEIADNIYSGVYSGLKKNGINGIRQGIDNEVGQGIDREVRNGIDREVRKEIDKEAGKGMDKEVLQSLDKEARQNAAVAFSYRSAMTKSSNMQPRFFDDHG</sequence>
<dbReference type="Proteomes" id="UP000245488">
    <property type="component" value="Chromosome"/>
</dbReference>
<evidence type="ECO:0000313" key="1">
    <source>
        <dbReference type="EMBL" id="PWT26147.1"/>
    </source>
</evidence>
<gene>
    <name evidence="1" type="ORF">CPT75_02950</name>
</gene>
<keyword evidence="2" id="KW-1185">Reference proteome</keyword>
<reference evidence="1 2" key="1">
    <citation type="submission" date="2017-09" db="EMBL/GenBank/DDBJ databases">
        <title>High-quality draft genome sequence of Butyrivibrio fibrisolvens INBov1, isolated from cow rumen.</title>
        <authorList>
            <person name="Rodriguez Hernaez J."/>
            <person name="Rivarola M."/>
            <person name="Paniego N."/>
            <person name="Cravero S."/>
            <person name="Ceron Cucchi M."/>
            <person name="Martinez M.C."/>
        </authorList>
    </citation>
    <scope>NUCLEOTIDE SEQUENCE [LARGE SCALE GENOMIC DNA]</scope>
    <source>
        <strain evidence="1 2">INBov1</strain>
    </source>
</reference>
<proteinExistence type="predicted"/>
<protein>
    <submittedName>
        <fullName evidence="1">Uncharacterized protein</fullName>
    </submittedName>
</protein>
<dbReference type="EMBL" id="NXNG01000001">
    <property type="protein sequence ID" value="PWT26147.1"/>
    <property type="molecule type" value="Genomic_DNA"/>
</dbReference>
<comment type="caution">
    <text evidence="1">The sequence shown here is derived from an EMBL/GenBank/DDBJ whole genome shotgun (WGS) entry which is preliminary data.</text>
</comment>
<organism evidence="1 2">
    <name type="scientific">Butyrivibrio fibrisolvens</name>
    <dbReference type="NCBI Taxonomy" id="831"/>
    <lineage>
        <taxon>Bacteria</taxon>
        <taxon>Bacillati</taxon>
        <taxon>Bacillota</taxon>
        <taxon>Clostridia</taxon>
        <taxon>Lachnospirales</taxon>
        <taxon>Lachnospiraceae</taxon>
        <taxon>Butyrivibrio</taxon>
    </lineage>
</organism>
<evidence type="ECO:0000313" key="2">
    <source>
        <dbReference type="Proteomes" id="UP000245488"/>
    </source>
</evidence>
<dbReference type="AlphaFoldDB" id="A0A317FY58"/>
<dbReference type="RefSeq" id="WP_192575487.1">
    <property type="nucleotide sequence ID" value="NZ_CM009896.1"/>
</dbReference>
<accession>A0A317FY58</accession>
<name>A0A317FY58_BUTFI</name>